<feature type="compositionally biased region" description="Polar residues" evidence="1">
    <location>
        <begin position="884"/>
        <end position="893"/>
    </location>
</feature>
<dbReference type="EMBL" id="CP025746">
    <property type="protein sequence ID" value="QAA35042.1"/>
    <property type="molecule type" value="Genomic_DNA"/>
</dbReference>
<dbReference type="Gene3D" id="3.40.50.410">
    <property type="entry name" value="von Willebrand factor, type A domain"/>
    <property type="match status" value="2"/>
</dbReference>
<proteinExistence type="predicted"/>
<feature type="region of interest" description="Disordered" evidence="1">
    <location>
        <begin position="868"/>
        <end position="953"/>
    </location>
</feature>
<dbReference type="AlphaFoldDB" id="A0A3R5R255"/>
<dbReference type="PROSITE" id="PS50234">
    <property type="entry name" value="VWFA"/>
    <property type="match status" value="2"/>
</dbReference>
<dbReference type="Pfam" id="PF13519">
    <property type="entry name" value="VWA_2"/>
    <property type="match status" value="1"/>
</dbReference>
<feature type="transmembrane region" description="Helical" evidence="2">
    <location>
        <begin position="821"/>
        <end position="839"/>
    </location>
</feature>
<protein>
    <recommendedName>
        <fullName evidence="3">VWFA domain-containing protein</fullName>
    </recommendedName>
</protein>
<feature type="compositionally biased region" description="Basic and acidic residues" evidence="1">
    <location>
        <begin position="868"/>
        <end position="883"/>
    </location>
</feature>
<dbReference type="InterPro" id="IPR036465">
    <property type="entry name" value="vWFA_dom_sf"/>
</dbReference>
<evidence type="ECO:0000313" key="4">
    <source>
        <dbReference type="EMBL" id="QAA35042.1"/>
    </source>
</evidence>
<keyword evidence="2" id="KW-1133">Transmembrane helix</keyword>
<feature type="domain" description="VWFA" evidence="3">
    <location>
        <begin position="408"/>
        <end position="578"/>
    </location>
</feature>
<dbReference type="CDD" id="cd00198">
    <property type="entry name" value="vWFA"/>
    <property type="match status" value="2"/>
</dbReference>
<reference evidence="4 5" key="1">
    <citation type="submission" date="2018-01" db="EMBL/GenBank/DDBJ databases">
        <title>Genome Sequencing and Assembly of Anaerobacter polyendosporus strain CT4.</title>
        <authorList>
            <person name="Tachaapaikoon C."/>
            <person name="Sutheeworapong S."/>
            <person name="Jenjaroenpun P."/>
            <person name="Wongsurawat T."/>
            <person name="Nookeaw I."/>
            <person name="Cheawchanlertfa P."/>
            <person name="Kosugi A."/>
            <person name="Cheevadhanarak S."/>
            <person name="Ratanakhanokchai K."/>
        </authorList>
    </citation>
    <scope>NUCLEOTIDE SEQUENCE [LARGE SCALE GENOMIC DNA]</scope>
    <source>
        <strain evidence="4 5">CT4</strain>
    </source>
</reference>
<dbReference type="InterPro" id="IPR002035">
    <property type="entry name" value="VWF_A"/>
</dbReference>
<dbReference type="KEGG" id="cmah:C1I91_27250"/>
<dbReference type="Pfam" id="PF00092">
    <property type="entry name" value="VWA"/>
    <property type="match status" value="1"/>
</dbReference>
<sequence length="953" mass="105450">MGFNFVRPYLLVFIPVLIGIILFLSRYAVRLNKSKKKRAVILRCIVVVLILLSMSGTSFYWKLNTNTTIFLIDNSDSVASNRSDFEAFVKDAIKEKSGRDQVGVLSFGGNTQVENFISKDSTFSKIDGKVDSNYTNIEGAVTSAISLFPDNSNKRIVLLSDGDENEGNLSKIMPSLKQQGIDFQYYKKQQDTSEEVAVQSISVPEKLVLDEEFNVNVNIQSTADTDAKLSLFNGREKVGEQKVHLTKGTNKYVFKDKATSGGFKGYKVTVEADKDKELKNNEASAFTMVTSKPKILIIEGGENEGSELTKMLQASSLDYTVVSAKGAPRSLQEMTTYKSIITCNVSADDLNEGFMNSLDSYVKDFGGGFIATGGDNSFALGGYSKTSLEKVLPVYMDMRGKKEIPKMSIMLIIDKSGSMTEGVAGVSKIDMAKEAAIRSLDSLRTGKDEIGVLAFDDQYSWAVKRSIISDPKKTEDDIGSIRAGGGTSIIPALEAGYNSLKASDAKIKHIILLTDGQAENSGYDSLLGSIKKDNITVSTVAVGKDADKNLLKSIADTCGGRAYVTDEYTNIPRIFSKETFMAARMYLNNREFTPKVNTDHSIISGIDDGGLPFLLGYVGASQKETARMILKSDEDDPILTAWQYGLGKAVAWNSDISGKWSANYIGWPKDIKLWQNIINFTIENYNNEDLSMEVTNDGNSTKVVLKDKKNQGEVDSTATIVSPDGESKDVKLYPTAPGEYTGNFQTKEDGVYMISGKQSKNGETISSVNSGYARQYSPEYKIKESTDKIDKLISENGGKFIKSPKDVFANDILRKKGQRDLSALLLALALIILMLDIAFRRLNLKFSKIKLLKETLFKSLEQYKVSNEKKKESKIKGKKDKLQSKSNAENMMNTEEIKKDNIKGNYKNEFGSFENSANKQDNKEIKIQKQEVKEEGSNMLDTSELLKKKKFKK</sequence>
<dbReference type="InterPro" id="IPR010768">
    <property type="entry name" value="GATase1-like"/>
</dbReference>
<dbReference type="InterPro" id="IPR029062">
    <property type="entry name" value="Class_I_gatase-like"/>
</dbReference>
<accession>A0A3R5R255</accession>
<dbReference type="PANTHER" id="PTHR37947:SF2">
    <property type="entry name" value="VON WILLEBRAND FACTOR TYPE A"/>
    <property type="match status" value="1"/>
</dbReference>
<feature type="transmembrane region" description="Helical" evidence="2">
    <location>
        <begin position="40"/>
        <end position="61"/>
    </location>
</feature>
<evidence type="ECO:0000259" key="3">
    <source>
        <dbReference type="PROSITE" id="PS50234"/>
    </source>
</evidence>
<dbReference type="RefSeq" id="WP_128215735.1">
    <property type="nucleotide sequence ID" value="NZ_CP025746.1"/>
</dbReference>
<gene>
    <name evidence="4" type="ORF">C1I91_27250</name>
</gene>
<evidence type="ECO:0000256" key="1">
    <source>
        <dbReference type="SAM" id="MobiDB-lite"/>
    </source>
</evidence>
<keyword evidence="2" id="KW-0472">Membrane</keyword>
<dbReference type="SMART" id="SM00327">
    <property type="entry name" value="VWA"/>
    <property type="match status" value="2"/>
</dbReference>
<dbReference type="Proteomes" id="UP000286268">
    <property type="component" value="Chromosome"/>
</dbReference>
<feature type="transmembrane region" description="Helical" evidence="2">
    <location>
        <begin position="6"/>
        <end position="28"/>
    </location>
</feature>
<dbReference type="Pfam" id="PF07090">
    <property type="entry name" value="GATase1_like"/>
    <property type="match status" value="1"/>
</dbReference>
<dbReference type="Gene3D" id="3.40.50.880">
    <property type="match status" value="1"/>
</dbReference>
<keyword evidence="5" id="KW-1185">Reference proteome</keyword>
<feature type="domain" description="VWFA" evidence="3">
    <location>
        <begin position="67"/>
        <end position="181"/>
    </location>
</feature>
<dbReference type="SUPFAM" id="SSF52317">
    <property type="entry name" value="Class I glutamine amidotransferase-like"/>
    <property type="match status" value="1"/>
</dbReference>
<feature type="compositionally biased region" description="Basic and acidic residues" evidence="1">
    <location>
        <begin position="920"/>
        <end position="936"/>
    </location>
</feature>
<dbReference type="PANTHER" id="PTHR37947">
    <property type="entry name" value="BLL2462 PROTEIN"/>
    <property type="match status" value="1"/>
</dbReference>
<name>A0A3R5R255_9CLOT</name>
<evidence type="ECO:0000313" key="5">
    <source>
        <dbReference type="Proteomes" id="UP000286268"/>
    </source>
</evidence>
<keyword evidence="2" id="KW-0812">Transmembrane</keyword>
<dbReference type="SUPFAM" id="SSF53300">
    <property type="entry name" value="vWA-like"/>
    <property type="match status" value="2"/>
</dbReference>
<organism evidence="4 5">
    <name type="scientific">Clostridium manihotivorum</name>
    <dbReference type="NCBI Taxonomy" id="2320868"/>
    <lineage>
        <taxon>Bacteria</taxon>
        <taxon>Bacillati</taxon>
        <taxon>Bacillota</taxon>
        <taxon>Clostridia</taxon>
        <taxon>Eubacteriales</taxon>
        <taxon>Clostridiaceae</taxon>
        <taxon>Clostridium</taxon>
    </lineage>
</organism>
<dbReference type="OrthoDB" id="9781333at2"/>
<evidence type="ECO:0000256" key="2">
    <source>
        <dbReference type="SAM" id="Phobius"/>
    </source>
</evidence>